<organism evidence="3 4">
    <name type="scientific">Thamnocephalis sphaerospora</name>
    <dbReference type="NCBI Taxonomy" id="78915"/>
    <lineage>
        <taxon>Eukaryota</taxon>
        <taxon>Fungi</taxon>
        <taxon>Fungi incertae sedis</taxon>
        <taxon>Zoopagomycota</taxon>
        <taxon>Zoopagomycotina</taxon>
        <taxon>Zoopagomycetes</taxon>
        <taxon>Zoopagales</taxon>
        <taxon>Sigmoideomycetaceae</taxon>
        <taxon>Thamnocephalis</taxon>
    </lineage>
</organism>
<dbReference type="AlphaFoldDB" id="A0A4P9XGU2"/>
<feature type="transmembrane region" description="Helical" evidence="1">
    <location>
        <begin position="25"/>
        <end position="58"/>
    </location>
</feature>
<accession>A0A4P9XGU2</accession>
<keyword evidence="1" id="KW-1133">Transmembrane helix</keyword>
<evidence type="ECO:0000313" key="4">
    <source>
        <dbReference type="Proteomes" id="UP000271241"/>
    </source>
</evidence>
<keyword evidence="1" id="KW-0812">Transmembrane</keyword>
<evidence type="ECO:0000313" key="3">
    <source>
        <dbReference type="EMBL" id="RKP04471.1"/>
    </source>
</evidence>
<evidence type="ECO:0008006" key="5">
    <source>
        <dbReference type="Google" id="ProtNLM"/>
    </source>
</evidence>
<dbReference type="Proteomes" id="UP000271241">
    <property type="component" value="Unassembled WGS sequence"/>
</dbReference>
<protein>
    <recommendedName>
        <fullName evidence="5">DUF4203 domain-containing protein</fullName>
    </recommendedName>
</protein>
<sequence>MVLMCIVFGISIASAFTWQYTAPSYAFAMLVTYVVPIVPLVGTVIFGAFGIWFGVCTYRVRRHPEARSRFLRLTFFSLLTAGTFVASSTMKLAILTQSIPANAITVQQFAALDIATLTVYAIRALICLAVTGLRWPTQKPREPVRASLISKPIVLAPVEESPSWGGNVWDRIASAFKHSRSTLSAGPLQTPMSREARNMQLTVTSMCTETTRASHPHAVQFEEVSIHSISSHHSETDDIVVANSANVMRST</sequence>
<feature type="chain" id="PRO_5021029057" description="DUF4203 domain-containing protein" evidence="2">
    <location>
        <begin position="16"/>
        <end position="251"/>
    </location>
</feature>
<gene>
    <name evidence="3" type="ORF">THASP1DRAFT_33759</name>
</gene>
<keyword evidence="4" id="KW-1185">Reference proteome</keyword>
<evidence type="ECO:0000256" key="2">
    <source>
        <dbReference type="SAM" id="SignalP"/>
    </source>
</evidence>
<feature type="transmembrane region" description="Helical" evidence="1">
    <location>
        <begin position="114"/>
        <end position="135"/>
    </location>
</feature>
<keyword evidence="2" id="KW-0732">Signal</keyword>
<feature type="signal peptide" evidence="2">
    <location>
        <begin position="1"/>
        <end position="15"/>
    </location>
</feature>
<dbReference type="EMBL" id="KZ993704">
    <property type="protein sequence ID" value="RKP04471.1"/>
    <property type="molecule type" value="Genomic_DNA"/>
</dbReference>
<evidence type="ECO:0000256" key="1">
    <source>
        <dbReference type="SAM" id="Phobius"/>
    </source>
</evidence>
<name>A0A4P9XGU2_9FUNG</name>
<dbReference type="OrthoDB" id="5717942at2759"/>
<feature type="transmembrane region" description="Helical" evidence="1">
    <location>
        <begin position="70"/>
        <end position="94"/>
    </location>
</feature>
<reference evidence="4" key="1">
    <citation type="journal article" date="2018" name="Nat. Microbiol.">
        <title>Leveraging single-cell genomics to expand the fungal tree of life.</title>
        <authorList>
            <person name="Ahrendt S.R."/>
            <person name="Quandt C.A."/>
            <person name="Ciobanu D."/>
            <person name="Clum A."/>
            <person name="Salamov A."/>
            <person name="Andreopoulos B."/>
            <person name="Cheng J.F."/>
            <person name="Woyke T."/>
            <person name="Pelin A."/>
            <person name="Henrissat B."/>
            <person name="Reynolds N.K."/>
            <person name="Benny G.L."/>
            <person name="Smith M.E."/>
            <person name="James T.Y."/>
            <person name="Grigoriev I.V."/>
        </authorList>
    </citation>
    <scope>NUCLEOTIDE SEQUENCE [LARGE SCALE GENOMIC DNA]</scope>
    <source>
        <strain evidence="4">RSA 1356</strain>
    </source>
</reference>
<keyword evidence="1" id="KW-0472">Membrane</keyword>
<proteinExistence type="predicted"/>